<dbReference type="InterPro" id="IPR000160">
    <property type="entry name" value="GGDEF_dom"/>
</dbReference>
<dbReference type="SUPFAM" id="SSF55073">
    <property type="entry name" value="Nucleotide cyclase"/>
    <property type="match status" value="1"/>
</dbReference>
<feature type="domain" description="EAL" evidence="2">
    <location>
        <begin position="500"/>
        <end position="756"/>
    </location>
</feature>
<dbReference type="InterPro" id="IPR035919">
    <property type="entry name" value="EAL_sf"/>
</dbReference>
<evidence type="ECO:0000256" key="1">
    <source>
        <dbReference type="SAM" id="Phobius"/>
    </source>
</evidence>
<dbReference type="Gene3D" id="3.30.70.270">
    <property type="match status" value="1"/>
</dbReference>
<dbReference type="SMART" id="SM00267">
    <property type="entry name" value="GGDEF"/>
    <property type="match status" value="1"/>
</dbReference>
<feature type="transmembrane region" description="Helical" evidence="1">
    <location>
        <begin position="14"/>
        <end position="35"/>
    </location>
</feature>
<keyword evidence="1" id="KW-0472">Membrane</keyword>
<dbReference type="PANTHER" id="PTHR33121">
    <property type="entry name" value="CYCLIC DI-GMP PHOSPHODIESTERASE PDEF"/>
    <property type="match status" value="1"/>
</dbReference>
<dbReference type="InterPro" id="IPR001633">
    <property type="entry name" value="EAL_dom"/>
</dbReference>
<sequence>MDEKTIQKRLKKTIIFVAGIIIMLLMISGLLITFLKNTMTDAANTQMHYETVEYKNRLFKQIDADFQNLNTLSSFIESSHLTTAHALAPMLQKANTYNAFITMGYFEKNGTGAMAILDEAVRTGVDVSTLDEEVIEVIEKAWNGERSVSKLFESQAISERVFVYGVPICKGDTIVGALVASDHIDIFTDIISGNGVLGGDGYIHMLGSEGKILIRAQQDVIEEQMDTIFDGPYFNPNEVENVKNSLDQQETIFSSFQYQGVTYQFLLEPVGLNGWYLLCVSTTQESSRAVYRVIRVMGMTFAGILGLILFLLFYGYHMIQKSNRDLIYLAYHDQLTGADNLPRFRQNLANALEQGHSCSVAALNVHQFKFINEIFGSEQADRLLCYINQILKSRLLPGEYCCRDTADLFYLYLNETKQETIFTRLREVIEEITRLSGGGHGNYRVLLYCGVAVFSGHSQENYDANSLITHALFALASARGSYSNNIRFYDSQLHRQETQENYIVSHMHQALQSGEFRLYLQPKIDLSTDTLGGAEALVRWITEEGTMLFPDQFIPLFEGNGFCARLDLYMVERACCQIREWIDLGIKPVGISVNQSKLLFFERSYIPSLRALIAKYDIPANLITLEILEGLALKNIEELNAQIKVLQEIGFCVSMDDFGSGYSSLNTLARLHIDELKLDRGFLLESSSGKSDRSRIIMEQIVQLSKRLGISTVIEGIETSEHDRLSKSLGCDFGQGYYYSRPVSAAEFNLKYMGYDAADPDTD</sequence>
<dbReference type="PROSITE" id="PS50883">
    <property type="entry name" value="EAL"/>
    <property type="match status" value="1"/>
</dbReference>
<dbReference type="PROSITE" id="PS50887">
    <property type="entry name" value="GGDEF"/>
    <property type="match status" value="1"/>
</dbReference>
<dbReference type="AlphaFoldDB" id="A0A7G9GEJ8"/>
<dbReference type="InterPro" id="IPR043128">
    <property type="entry name" value="Rev_trsase/Diguanyl_cyclase"/>
</dbReference>
<dbReference type="KEGG" id="whj:H9Q79_02760"/>
<dbReference type="InterPro" id="IPR029787">
    <property type="entry name" value="Nucleotide_cyclase"/>
</dbReference>
<feature type="domain" description="GGDEF" evidence="3">
    <location>
        <begin position="356"/>
        <end position="491"/>
    </location>
</feature>
<evidence type="ECO:0000313" key="5">
    <source>
        <dbReference type="Proteomes" id="UP000515860"/>
    </source>
</evidence>
<dbReference type="EMBL" id="CP060635">
    <property type="protein sequence ID" value="QNM09230.1"/>
    <property type="molecule type" value="Genomic_DNA"/>
</dbReference>
<dbReference type="InterPro" id="IPR050706">
    <property type="entry name" value="Cyclic-di-GMP_PDE-like"/>
</dbReference>
<keyword evidence="1" id="KW-1133">Transmembrane helix</keyword>
<dbReference type="Pfam" id="PF00990">
    <property type="entry name" value="GGDEF"/>
    <property type="match status" value="1"/>
</dbReference>
<accession>A0A7G9GEJ8</accession>
<reference evidence="4 5" key="1">
    <citation type="submission" date="2020-08" db="EMBL/GenBank/DDBJ databases">
        <authorList>
            <person name="Liu C."/>
            <person name="Sun Q."/>
        </authorList>
    </citation>
    <scope>NUCLEOTIDE SEQUENCE [LARGE SCALE GENOMIC DNA]</scope>
    <source>
        <strain evidence="4 5">NSJ-29</strain>
    </source>
</reference>
<dbReference type="SMART" id="SM00052">
    <property type="entry name" value="EAL"/>
    <property type="match status" value="1"/>
</dbReference>
<proteinExistence type="predicted"/>
<protein>
    <submittedName>
        <fullName evidence="4">EAL domain-containing protein</fullName>
    </submittedName>
</protein>
<dbReference type="Gene3D" id="3.30.450.20">
    <property type="entry name" value="PAS domain"/>
    <property type="match status" value="1"/>
</dbReference>
<dbReference type="Gene3D" id="3.20.20.450">
    <property type="entry name" value="EAL domain"/>
    <property type="match status" value="1"/>
</dbReference>
<dbReference type="CDD" id="cd01948">
    <property type="entry name" value="EAL"/>
    <property type="match status" value="1"/>
</dbReference>
<gene>
    <name evidence="4" type="ORF">H9Q79_02760</name>
</gene>
<feature type="transmembrane region" description="Helical" evidence="1">
    <location>
        <begin position="293"/>
        <end position="314"/>
    </location>
</feature>
<evidence type="ECO:0000313" key="4">
    <source>
        <dbReference type="EMBL" id="QNM09230.1"/>
    </source>
</evidence>
<evidence type="ECO:0000259" key="3">
    <source>
        <dbReference type="PROSITE" id="PS50887"/>
    </source>
</evidence>
<keyword evidence="1" id="KW-0812">Transmembrane</keyword>
<dbReference type="GO" id="GO:0071111">
    <property type="term" value="F:cyclic-guanylate-specific phosphodiesterase activity"/>
    <property type="evidence" value="ECO:0007669"/>
    <property type="project" value="InterPro"/>
</dbReference>
<dbReference type="PANTHER" id="PTHR33121:SF70">
    <property type="entry name" value="SIGNALING PROTEIN YKOW"/>
    <property type="match status" value="1"/>
</dbReference>
<keyword evidence="5" id="KW-1185">Reference proteome</keyword>
<dbReference type="Proteomes" id="UP000515860">
    <property type="component" value="Chromosome"/>
</dbReference>
<dbReference type="Pfam" id="PF00563">
    <property type="entry name" value="EAL"/>
    <property type="match status" value="1"/>
</dbReference>
<dbReference type="SUPFAM" id="SSF141868">
    <property type="entry name" value="EAL domain-like"/>
    <property type="match status" value="1"/>
</dbReference>
<dbReference type="RefSeq" id="WP_118642219.1">
    <property type="nucleotide sequence ID" value="NZ_CP060635.1"/>
</dbReference>
<name>A0A7G9GEJ8_9FIRM</name>
<organism evidence="4 5">
    <name type="scientific">Wansuia hejianensis</name>
    <dbReference type="NCBI Taxonomy" id="2763667"/>
    <lineage>
        <taxon>Bacteria</taxon>
        <taxon>Bacillati</taxon>
        <taxon>Bacillota</taxon>
        <taxon>Clostridia</taxon>
        <taxon>Lachnospirales</taxon>
        <taxon>Lachnospiraceae</taxon>
        <taxon>Wansuia</taxon>
    </lineage>
</organism>
<evidence type="ECO:0000259" key="2">
    <source>
        <dbReference type="PROSITE" id="PS50883"/>
    </source>
</evidence>